<dbReference type="PANTHER" id="PTHR33498">
    <property type="entry name" value="TRANSPOSASE FOR INSERTION SEQUENCE ELEMENT IS1557"/>
    <property type="match status" value="1"/>
</dbReference>
<evidence type="ECO:0000313" key="3">
    <source>
        <dbReference type="EMBL" id="VTZ88969.1"/>
    </source>
</evidence>
<feature type="domain" description="Transposase IS204/IS1001/IS1096/IS1165 helix-turn-helix" evidence="2">
    <location>
        <begin position="99"/>
        <end position="145"/>
    </location>
</feature>
<feature type="domain" description="Transposase IS204/IS1001/IS1096/IS1165 DDE" evidence="1">
    <location>
        <begin position="180"/>
        <end position="342"/>
    </location>
</feature>
<sequence>MDYSTRTALEIKDSHLELDTAHFKNVIESHDNQVVVHLIQSYPLRCSRCGQLMFKNGFKIVNVLGPSLHYQPTIWSIRNQKYLCKPSSACPSTITELAKVKDIKYRHHISQAIKQQVMIQLTTNESQIDIAKELGISDWTVRRVIFNLDQFFKPNYHWLPRHIAFDDFKSGRFAPSGMSMILMNIENHRTIDIILSRRNRYLRNYFLRYDRAARLAVRTVTVDLYTPYRHLIHELFPHAIIIADHFYVVAQAYRALNKIRVKAMNQAGNGSHQWRALKHFWKLILTPAGLLKYDNYWSRRNFGYTQLTDVEVIQRLLAFNDDLKQAYRYYQDLILAINHRSMDELNHFKKFNGLSGGIVKRLSPALNMVTTRMVQSKELTIRSKLLNELLMAFVTSLIFGLESCLPFLTHTLPSTGRIKEQLMSNLRHELFEKLFKFFYQYFLTKSHKKNCSIKSCSSQ</sequence>
<organism evidence="3 4">
    <name type="scientific">Limosilactobacillus mucosae</name>
    <name type="common">Lactobacillus mucosae</name>
    <dbReference type="NCBI Taxonomy" id="97478"/>
    <lineage>
        <taxon>Bacteria</taxon>
        <taxon>Bacillati</taxon>
        <taxon>Bacillota</taxon>
        <taxon>Bacilli</taxon>
        <taxon>Lactobacillales</taxon>
        <taxon>Lactobacillaceae</taxon>
        <taxon>Limosilactobacillus</taxon>
    </lineage>
</organism>
<dbReference type="Pfam" id="PF01610">
    <property type="entry name" value="DDE_Tnp_ISL3"/>
    <property type="match status" value="1"/>
</dbReference>
<gene>
    <name evidence="3" type="ORF">LMUP508_00609</name>
</gene>
<dbReference type="InterPro" id="IPR047951">
    <property type="entry name" value="Transpos_ISL3"/>
</dbReference>
<name>A0A508YN36_LIMMU</name>
<accession>A0A508YN36</accession>
<evidence type="ECO:0000259" key="2">
    <source>
        <dbReference type="Pfam" id="PF13542"/>
    </source>
</evidence>
<evidence type="ECO:0000313" key="4">
    <source>
        <dbReference type="Proteomes" id="UP000365705"/>
    </source>
</evidence>
<dbReference type="Pfam" id="PF13542">
    <property type="entry name" value="HTH_Tnp_ISL3"/>
    <property type="match status" value="1"/>
</dbReference>
<dbReference type="Proteomes" id="UP000365705">
    <property type="component" value="Unassembled WGS sequence"/>
</dbReference>
<dbReference type="EMBL" id="CABFNH010000006">
    <property type="protein sequence ID" value="VTZ88969.1"/>
    <property type="molecule type" value="Genomic_DNA"/>
</dbReference>
<protein>
    <recommendedName>
        <fullName evidence="5">Transposase</fullName>
    </recommendedName>
</protein>
<dbReference type="InterPro" id="IPR002560">
    <property type="entry name" value="Transposase_DDE"/>
</dbReference>
<evidence type="ECO:0008006" key="5">
    <source>
        <dbReference type="Google" id="ProtNLM"/>
    </source>
</evidence>
<proteinExistence type="predicted"/>
<dbReference type="InterPro" id="IPR032877">
    <property type="entry name" value="Transposase_HTH"/>
</dbReference>
<dbReference type="PANTHER" id="PTHR33498:SF1">
    <property type="entry name" value="TRANSPOSASE FOR INSERTION SEQUENCE ELEMENT IS1557"/>
    <property type="match status" value="1"/>
</dbReference>
<dbReference type="AlphaFoldDB" id="A0A508YN36"/>
<reference evidence="3 4" key="1">
    <citation type="submission" date="2019-06" db="EMBL/GenBank/DDBJ databases">
        <authorList>
            <person name="Rodrigo-Torres L."/>
            <person name="Arahal R. D."/>
            <person name="Lucena T."/>
        </authorList>
    </citation>
    <scope>NUCLEOTIDE SEQUENCE [LARGE SCALE GENOMIC DNA]</scope>
    <source>
        <strain evidence="3 4">INIA P508</strain>
    </source>
</reference>
<evidence type="ECO:0000259" key="1">
    <source>
        <dbReference type="Pfam" id="PF01610"/>
    </source>
</evidence>